<comment type="similarity">
    <text evidence="2">Belongs to the CMC4 family.</text>
</comment>
<dbReference type="Xenbase" id="XB-GENE-29077099">
    <property type="gene designation" value="cmc4"/>
</dbReference>
<keyword evidence="6" id="KW-0732">Signal</keyword>
<dbReference type="Pfam" id="PF08991">
    <property type="entry name" value="CMC4"/>
    <property type="match status" value="1"/>
</dbReference>
<dbReference type="CTD" id="100272147"/>
<evidence type="ECO:0000256" key="4">
    <source>
        <dbReference type="ARBA" id="ARBA00023157"/>
    </source>
</evidence>
<feature type="signal peptide" evidence="6">
    <location>
        <begin position="1"/>
        <end position="23"/>
    </location>
</feature>
<feature type="disulfide bond" evidence="5">
    <location>
        <begin position="62"/>
        <end position="73"/>
    </location>
</feature>
<dbReference type="GeneID" id="101731920"/>
<dbReference type="SUPFAM" id="SSF47072">
    <property type="entry name" value="Cysteine alpha-hairpin motif"/>
    <property type="match status" value="1"/>
</dbReference>
<dbReference type="PANTHER" id="PTHR15590">
    <property type="entry name" value="CX9C MOTIF-CONTAINING PROTEIN 4"/>
    <property type="match status" value="1"/>
</dbReference>
<dbReference type="KEGG" id="xtr:101731920"/>
<gene>
    <name evidence="8 9" type="primary">cmc4</name>
</gene>
<dbReference type="PANTHER" id="PTHR15590:SF0">
    <property type="entry name" value="CX9C MOTIF-CONTAINING PROTEIN 4"/>
    <property type="match status" value="1"/>
</dbReference>
<feature type="chain" id="PRO_5035323123" evidence="6">
    <location>
        <begin position="24"/>
        <end position="128"/>
    </location>
</feature>
<name>A0A8J0R6M7_XENTR</name>
<dbReference type="RefSeq" id="XP_004916832.2">
    <property type="nucleotide sequence ID" value="XM_004916775.4"/>
</dbReference>
<feature type="disulfide bond" evidence="5">
    <location>
        <begin position="52"/>
        <end position="83"/>
    </location>
</feature>
<evidence type="ECO:0000313" key="8">
    <source>
        <dbReference type="RefSeq" id="XP_004916832.2"/>
    </source>
</evidence>
<keyword evidence="7" id="KW-1185">Reference proteome</keyword>
<proteinExistence type="inferred from homology"/>
<dbReference type="Gene3D" id="1.10.287.1130">
    <property type="entry name" value="CytochromE C oxidase copper chaperone"/>
    <property type="match status" value="1"/>
</dbReference>
<dbReference type="InterPro" id="IPR027179">
    <property type="entry name" value="CMC4"/>
</dbReference>
<evidence type="ECO:0000256" key="3">
    <source>
        <dbReference type="ARBA" id="ARBA00023128"/>
    </source>
</evidence>
<dbReference type="AGR" id="Xenbase:XB-GENE-29077099"/>
<dbReference type="GO" id="GO:0005739">
    <property type="term" value="C:mitochondrion"/>
    <property type="evidence" value="ECO:0007669"/>
    <property type="project" value="UniProtKB-SubCell"/>
</dbReference>
<evidence type="ECO:0000256" key="2">
    <source>
        <dbReference type="ARBA" id="ARBA00009858"/>
    </source>
</evidence>
<dbReference type="AlphaFoldDB" id="A0A8J0R6M7"/>
<protein>
    <submittedName>
        <fullName evidence="8">Cx9C motif-containing protein 4</fullName>
    </submittedName>
</protein>
<dbReference type="Proteomes" id="UP000008143">
    <property type="component" value="Chromosome 8"/>
</dbReference>
<reference evidence="8" key="1">
    <citation type="submission" date="2025-08" db="UniProtKB">
        <authorList>
            <consortium name="RefSeq"/>
        </authorList>
    </citation>
    <scope>IDENTIFICATION</scope>
    <source>
        <strain evidence="8">Nigerian</strain>
        <tissue evidence="8">Liver and blood</tissue>
    </source>
</reference>
<dbReference type="OrthoDB" id="13601at2759"/>
<evidence type="ECO:0000313" key="7">
    <source>
        <dbReference type="Proteomes" id="UP000008143"/>
    </source>
</evidence>
<evidence type="ECO:0000256" key="5">
    <source>
        <dbReference type="PIRSR" id="PIRSR627179-50"/>
    </source>
</evidence>
<organism evidence="7 8">
    <name type="scientific">Xenopus tropicalis</name>
    <name type="common">Western clawed frog</name>
    <name type="synonym">Silurana tropicalis</name>
    <dbReference type="NCBI Taxonomy" id="8364"/>
    <lineage>
        <taxon>Eukaryota</taxon>
        <taxon>Metazoa</taxon>
        <taxon>Chordata</taxon>
        <taxon>Craniata</taxon>
        <taxon>Vertebrata</taxon>
        <taxon>Euteleostomi</taxon>
        <taxon>Amphibia</taxon>
        <taxon>Batrachia</taxon>
        <taxon>Anura</taxon>
        <taxon>Pipoidea</taxon>
        <taxon>Pipidae</taxon>
        <taxon>Xenopodinae</taxon>
        <taxon>Xenopus</taxon>
        <taxon>Silurana</taxon>
    </lineage>
</organism>
<dbReference type="InterPro" id="IPR009069">
    <property type="entry name" value="Cys_alpha_HP_mot_SF"/>
</dbReference>
<evidence type="ECO:0000313" key="9">
    <source>
        <dbReference type="Xenbase" id="XB-GENE-29077099"/>
    </source>
</evidence>
<feature type="disulfide bond" evidence="5">
    <location>
        <begin position="84"/>
        <end position="95"/>
    </location>
</feature>
<keyword evidence="3" id="KW-0496">Mitochondrion</keyword>
<keyword evidence="4 5" id="KW-1015">Disulfide bond</keyword>
<evidence type="ECO:0000256" key="6">
    <source>
        <dbReference type="SAM" id="SignalP"/>
    </source>
</evidence>
<evidence type="ECO:0000256" key="1">
    <source>
        <dbReference type="ARBA" id="ARBA00004173"/>
    </source>
</evidence>
<accession>A0A8J0R6M7</accession>
<dbReference type="PROSITE" id="PS51808">
    <property type="entry name" value="CHCH"/>
    <property type="match status" value="1"/>
</dbReference>
<comment type="subcellular location">
    <subcellularLocation>
        <location evidence="1">Mitochondrion</location>
    </subcellularLocation>
</comment>
<sequence length="128" mass="14473">MEWHWSKVYSSVWIIQIFSGLQVYPIPGTNSGDKCFTILGEESFMSQIKDPCQKAACAIQKCLQAHRYLEKMCEPEFKAMRDCCSKYTAHRSVCCSGFQHEGASTSEDQLVQKTAQEADCNNGCKTKQ</sequence>